<reference evidence="2 3" key="1">
    <citation type="submission" date="2016-08" db="EMBL/GenBank/DDBJ databases">
        <title>Genomes of anaerobic fungi encode conserved fungal cellulosomes for biomass hydrolysis.</title>
        <authorList>
            <consortium name="DOE Joint Genome Institute"/>
            <person name="Haitjema C.H."/>
            <person name="Gilmore S.P."/>
            <person name="Henske J.K."/>
            <person name="Solomon K.V."/>
            <person name="De Groot R."/>
            <person name="Kuo A."/>
            <person name="Mondo S.J."/>
            <person name="Salamov A.A."/>
            <person name="Labutti K."/>
            <person name="Zhao Z."/>
            <person name="Chiniquy J."/>
            <person name="Barry K."/>
            <person name="Brewer H.M."/>
            <person name="Purvine S.O."/>
            <person name="Wright A.T."/>
            <person name="Boxma B."/>
            <person name="Van Alen T."/>
            <person name="Hackstein J.H."/>
            <person name="Baker S.E."/>
            <person name="Grigoriev I.V."/>
            <person name="O'Malley M.A."/>
        </authorList>
    </citation>
    <scope>NUCLEOTIDE SEQUENCE [LARGE SCALE GENOMIC DNA]</scope>
    <source>
        <strain evidence="3">finn</strain>
    </source>
</reference>
<protein>
    <submittedName>
        <fullName evidence="2">Uncharacterized protein</fullName>
    </submittedName>
</protein>
<sequence>MADPCIAANQAFIDYYETQRIGNTKCNLDNQKLDDRAEYCSTCIPQYDSLLSKASTACGENFDASIKHNYDFVKFSKHYLCQKDSKTDEYCDVVYKKGFNYTIPYSEWDSSLCSSSCAAEIDKGIREVSQNSDFLKTYNIDSALFNANSNNTIDSCTKKIGEEKTSGGKAISANICLLSLIICLIMAYLK</sequence>
<evidence type="ECO:0000313" key="3">
    <source>
        <dbReference type="Proteomes" id="UP000193719"/>
    </source>
</evidence>
<gene>
    <name evidence="2" type="ORF">BCR36DRAFT_414784</name>
</gene>
<comment type="caution">
    <text evidence="2">The sequence shown here is derived from an EMBL/GenBank/DDBJ whole genome shotgun (WGS) entry which is preliminary data.</text>
</comment>
<dbReference type="AlphaFoldDB" id="A0A1Y1V130"/>
<keyword evidence="1" id="KW-0472">Membrane</keyword>
<accession>A0A1Y1V130</accession>
<evidence type="ECO:0000313" key="2">
    <source>
        <dbReference type="EMBL" id="ORX44812.1"/>
    </source>
</evidence>
<dbReference type="OrthoDB" id="10473868at2759"/>
<feature type="transmembrane region" description="Helical" evidence="1">
    <location>
        <begin position="170"/>
        <end position="189"/>
    </location>
</feature>
<dbReference type="EMBL" id="MCFH01000043">
    <property type="protein sequence ID" value="ORX44812.1"/>
    <property type="molecule type" value="Genomic_DNA"/>
</dbReference>
<dbReference type="Proteomes" id="UP000193719">
    <property type="component" value="Unassembled WGS sequence"/>
</dbReference>
<organism evidence="2 3">
    <name type="scientific">Piromyces finnis</name>
    <dbReference type="NCBI Taxonomy" id="1754191"/>
    <lineage>
        <taxon>Eukaryota</taxon>
        <taxon>Fungi</taxon>
        <taxon>Fungi incertae sedis</taxon>
        <taxon>Chytridiomycota</taxon>
        <taxon>Chytridiomycota incertae sedis</taxon>
        <taxon>Neocallimastigomycetes</taxon>
        <taxon>Neocallimastigales</taxon>
        <taxon>Neocallimastigaceae</taxon>
        <taxon>Piromyces</taxon>
    </lineage>
</organism>
<name>A0A1Y1V130_9FUNG</name>
<keyword evidence="1" id="KW-0812">Transmembrane</keyword>
<keyword evidence="3" id="KW-1185">Reference proteome</keyword>
<reference evidence="2 3" key="2">
    <citation type="submission" date="2016-08" db="EMBL/GenBank/DDBJ databases">
        <title>Pervasive Adenine N6-methylation of Active Genes in Fungi.</title>
        <authorList>
            <consortium name="DOE Joint Genome Institute"/>
            <person name="Mondo S.J."/>
            <person name="Dannebaum R.O."/>
            <person name="Kuo R.C."/>
            <person name="Labutti K."/>
            <person name="Haridas S."/>
            <person name="Kuo A."/>
            <person name="Salamov A."/>
            <person name="Ahrendt S.R."/>
            <person name="Lipzen A."/>
            <person name="Sullivan W."/>
            <person name="Andreopoulos W.B."/>
            <person name="Clum A."/>
            <person name="Lindquist E."/>
            <person name="Daum C."/>
            <person name="Ramamoorthy G.K."/>
            <person name="Gryganskyi A."/>
            <person name="Culley D."/>
            <person name="Magnuson J.K."/>
            <person name="James T.Y."/>
            <person name="O'Malley M.A."/>
            <person name="Stajich J.E."/>
            <person name="Spatafora J.W."/>
            <person name="Visel A."/>
            <person name="Grigoriev I.V."/>
        </authorList>
    </citation>
    <scope>NUCLEOTIDE SEQUENCE [LARGE SCALE GENOMIC DNA]</scope>
    <source>
        <strain evidence="3">finn</strain>
    </source>
</reference>
<evidence type="ECO:0000256" key="1">
    <source>
        <dbReference type="SAM" id="Phobius"/>
    </source>
</evidence>
<proteinExistence type="predicted"/>
<keyword evidence="1" id="KW-1133">Transmembrane helix</keyword>